<dbReference type="SUPFAM" id="SSF53067">
    <property type="entry name" value="Actin-like ATPase domain"/>
    <property type="match status" value="2"/>
</dbReference>
<keyword evidence="1" id="KW-0547">Nucleotide-binding</keyword>
<accession>A0ABR1RCI3</accession>
<gene>
    <name evidence="5" type="ORF">PG991_010825</name>
</gene>
<dbReference type="Proteomes" id="UP001396898">
    <property type="component" value="Unassembled WGS sequence"/>
</dbReference>
<evidence type="ECO:0000313" key="6">
    <source>
        <dbReference type="Proteomes" id="UP001396898"/>
    </source>
</evidence>
<evidence type="ECO:0000256" key="2">
    <source>
        <dbReference type="ARBA" id="ARBA00022840"/>
    </source>
</evidence>
<dbReference type="EMBL" id="JAQQWI010000016">
    <property type="protein sequence ID" value="KAK8008274.1"/>
    <property type="molecule type" value="Genomic_DNA"/>
</dbReference>
<keyword evidence="2" id="KW-0067">ATP-binding</keyword>
<dbReference type="Gene3D" id="2.60.34.10">
    <property type="entry name" value="Substrate Binding Domain Of DNAk, Chain A, domain 1"/>
    <property type="match status" value="1"/>
</dbReference>
<comment type="caution">
    <text evidence="5">The sequence shown here is derived from an EMBL/GenBank/DDBJ whole genome shotgun (WGS) entry which is preliminary data.</text>
</comment>
<dbReference type="InterPro" id="IPR029047">
    <property type="entry name" value="HSP70_peptide-bd_sf"/>
</dbReference>
<dbReference type="Gene3D" id="3.30.420.40">
    <property type="match status" value="2"/>
</dbReference>
<dbReference type="InterPro" id="IPR011009">
    <property type="entry name" value="Kinase-like_dom_sf"/>
</dbReference>
<sequence length="1227" mass="135965">MTDQLARVWPIGIDIGTSHIRAAVYRETDQGSWKGDLIPDEDGNTSLSSHLAFSDKTTARLFGERARVSAAKNAGKTVCGVKRFIGYYVSSKEWEAFAFKVINDPRGRGSPSLVLEVGNEKRIFSPLEIMAMLLSQVRRNAMAYLGPYGFRAMVNVPSCFTHEQRSMVQDATEAAGFGVIRLVPTPYGILATRTIEQLRQHEKPLTKVLAIDIGAGFANIAIATMVQGAFHMDVTESARFGGNDLDSVLWHHLKAQAKRQGLDMHNGPGKRRARQRLLTACETAKRALSDMSQTEVLIENFWAGQDFRAVVTRQEFDRICSNRFQSITSALERALSSAKLGRKQIDEVIASGGTYRIPKIRKMLDGFFRGCPSIRYLNQDETEVTGMAYMASLLFDDPKTNLRHMPHALAATVVTPWSIGISTGDEKMTPILPRHSNLPTEQIISITWDPHGKCPRIAGSWPSLAATTGLRRKPGPAPVHVFEGDQDKATDNAWLGTIDIESLLPDIINCEFKIQVAVRIGQFHPTIRFREEISGRTIVRELNQMGRLPKYQVANMVANEQRYHHTDVAEVDRVRARASLDEQIGKLQLEVQNMSSPPAPAASLDRIDAMQAWLDSEQSAPIESYNMLQGELTELRQAIQRLVISHSGVPAVSPKPTDFGVNKHPPVPKWPSIDMSRKGPLPAMCEDALTTDEVIEGSVIYATRARNPLCTPPTIDPVPEGIDSSKIAREPLLRKSAAEEETVAQVIEPPELPSDSLSDLLDKETIRPQQPAPNGAQPRRSHVGPGVSGQSRHSSPQVASGQIKESLAATPVLARSEVAPPVQPGIANGTTRATAVTNASSLDFNARLPKPHQVPDTPYTDMDFERISTYLRASKQEDWSTVPRLFTVLTLINCTDALNIFMQNGMSDMWFPFDMGTLPPMLQSSTKARFLEIQKVVYENSKAHQLESGAKPHAFFDKDDHIPFVSKMKLGKGAHGTVDKVISTESTYASFKCFAMILSPAGDCNLNEYYVMAGNDPNKISMIRSFYGCLAKAVQYLHDRQIRHRDIKPQNIIVKDDEVYLADFGIAYSWEDLTGSTTTADSGKTQMYAAPEVMQSQPRNEAADIWSLGCVFFEMATVIKGRTVADLRDTHFLPRTESRFFCHNVEHLAAWAESLRAHGHPEDDMAFGWARRMLQEQPGKRPTARSLCNFIAEESAACGLMFCGTCCGDGFETVTDLGEEQDPLWDF</sequence>
<dbReference type="PROSITE" id="PS50011">
    <property type="entry name" value="PROTEIN_KINASE_DOM"/>
    <property type="match status" value="1"/>
</dbReference>
<dbReference type="PROSITE" id="PS00108">
    <property type="entry name" value="PROTEIN_KINASE_ST"/>
    <property type="match status" value="1"/>
</dbReference>
<keyword evidence="6" id="KW-1185">Reference proteome</keyword>
<dbReference type="InterPro" id="IPR013126">
    <property type="entry name" value="Hsp_70_fam"/>
</dbReference>
<dbReference type="Pfam" id="PF00069">
    <property type="entry name" value="Pkinase"/>
    <property type="match status" value="1"/>
</dbReference>
<feature type="compositionally biased region" description="Polar residues" evidence="3">
    <location>
        <begin position="788"/>
        <end position="800"/>
    </location>
</feature>
<dbReference type="Gene3D" id="3.30.30.30">
    <property type="match status" value="1"/>
</dbReference>
<evidence type="ECO:0000259" key="4">
    <source>
        <dbReference type="PROSITE" id="PS50011"/>
    </source>
</evidence>
<dbReference type="SMART" id="SM00220">
    <property type="entry name" value="S_TKc"/>
    <property type="match status" value="1"/>
</dbReference>
<dbReference type="InterPro" id="IPR000719">
    <property type="entry name" value="Prot_kinase_dom"/>
</dbReference>
<dbReference type="PANTHER" id="PTHR19375">
    <property type="entry name" value="HEAT SHOCK PROTEIN 70KDA"/>
    <property type="match status" value="1"/>
</dbReference>
<dbReference type="InterPro" id="IPR043129">
    <property type="entry name" value="ATPase_NBD"/>
</dbReference>
<feature type="region of interest" description="Disordered" evidence="3">
    <location>
        <begin position="767"/>
        <end position="803"/>
    </location>
</feature>
<dbReference type="Pfam" id="PF00012">
    <property type="entry name" value="HSP70"/>
    <property type="match status" value="2"/>
</dbReference>
<dbReference type="Gene3D" id="1.10.510.10">
    <property type="entry name" value="Transferase(Phosphotransferase) domain 1"/>
    <property type="match status" value="1"/>
</dbReference>
<evidence type="ECO:0000313" key="5">
    <source>
        <dbReference type="EMBL" id="KAK8008274.1"/>
    </source>
</evidence>
<feature type="domain" description="Protein kinase" evidence="4">
    <location>
        <begin position="886"/>
        <end position="1191"/>
    </location>
</feature>
<dbReference type="PRINTS" id="PR00301">
    <property type="entry name" value="HEATSHOCK70"/>
</dbReference>
<evidence type="ECO:0000256" key="3">
    <source>
        <dbReference type="SAM" id="MobiDB-lite"/>
    </source>
</evidence>
<protein>
    <recommendedName>
        <fullName evidence="4">Protein kinase domain-containing protein</fullName>
    </recommendedName>
</protein>
<dbReference type="CDD" id="cd00180">
    <property type="entry name" value="PKc"/>
    <property type="match status" value="1"/>
</dbReference>
<name>A0ABR1RCI3_9PEZI</name>
<dbReference type="SUPFAM" id="SSF56112">
    <property type="entry name" value="Protein kinase-like (PK-like)"/>
    <property type="match status" value="1"/>
</dbReference>
<dbReference type="InterPro" id="IPR008271">
    <property type="entry name" value="Ser/Thr_kinase_AS"/>
</dbReference>
<proteinExistence type="predicted"/>
<organism evidence="5 6">
    <name type="scientific">Apiospora marii</name>
    <dbReference type="NCBI Taxonomy" id="335849"/>
    <lineage>
        <taxon>Eukaryota</taxon>
        <taxon>Fungi</taxon>
        <taxon>Dikarya</taxon>
        <taxon>Ascomycota</taxon>
        <taxon>Pezizomycotina</taxon>
        <taxon>Sordariomycetes</taxon>
        <taxon>Xylariomycetidae</taxon>
        <taxon>Amphisphaeriales</taxon>
        <taxon>Apiosporaceae</taxon>
        <taxon>Apiospora</taxon>
    </lineage>
</organism>
<dbReference type="Gene3D" id="3.90.640.10">
    <property type="entry name" value="Actin, Chain A, domain 4"/>
    <property type="match status" value="1"/>
</dbReference>
<evidence type="ECO:0000256" key="1">
    <source>
        <dbReference type="ARBA" id="ARBA00022741"/>
    </source>
</evidence>
<reference evidence="5 6" key="1">
    <citation type="submission" date="2023-01" db="EMBL/GenBank/DDBJ databases">
        <title>Analysis of 21 Apiospora genomes using comparative genomics revels a genus with tremendous synthesis potential of carbohydrate active enzymes and secondary metabolites.</title>
        <authorList>
            <person name="Sorensen T."/>
        </authorList>
    </citation>
    <scope>NUCLEOTIDE SEQUENCE [LARGE SCALE GENOMIC DNA]</scope>
    <source>
        <strain evidence="5 6">CBS 20057</strain>
    </source>
</reference>